<evidence type="ECO:0000313" key="1">
    <source>
        <dbReference type="EMBL" id="KAF2178761.1"/>
    </source>
</evidence>
<dbReference type="AlphaFoldDB" id="A0A6A6DGY0"/>
<proteinExistence type="predicted"/>
<feature type="non-terminal residue" evidence="1">
    <location>
        <position position="1"/>
    </location>
</feature>
<protein>
    <submittedName>
        <fullName evidence="1">Uncharacterized protein</fullName>
    </submittedName>
</protein>
<gene>
    <name evidence="1" type="ORF">K469DRAFT_598487</name>
</gene>
<reference evidence="1" key="1">
    <citation type="journal article" date="2020" name="Stud. Mycol.">
        <title>101 Dothideomycetes genomes: a test case for predicting lifestyles and emergence of pathogens.</title>
        <authorList>
            <person name="Haridas S."/>
            <person name="Albert R."/>
            <person name="Binder M."/>
            <person name="Bloem J."/>
            <person name="Labutti K."/>
            <person name="Salamov A."/>
            <person name="Andreopoulos B."/>
            <person name="Baker S."/>
            <person name="Barry K."/>
            <person name="Bills G."/>
            <person name="Bluhm B."/>
            <person name="Cannon C."/>
            <person name="Castanera R."/>
            <person name="Culley D."/>
            <person name="Daum C."/>
            <person name="Ezra D."/>
            <person name="Gonzalez J."/>
            <person name="Henrissat B."/>
            <person name="Kuo A."/>
            <person name="Liang C."/>
            <person name="Lipzen A."/>
            <person name="Lutzoni F."/>
            <person name="Magnuson J."/>
            <person name="Mondo S."/>
            <person name="Nolan M."/>
            <person name="Ohm R."/>
            <person name="Pangilinan J."/>
            <person name="Park H.-J."/>
            <person name="Ramirez L."/>
            <person name="Alfaro M."/>
            <person name="Sun H."/>
            <person name="Tritt A."/>
            <person name="Yoshinaga Y."/>
            <person name="Zwiers L.-H."/>
            <person name="Turgeon B."/>
            <person name="Goodwin S."/>
            <person name="Spatafora J."/>
            <person name="Crous P."/>
            <person name="Grigoriev I."/>
        </authorList>
    </citation>
    <scope>NUCLEOTIDE SEQUENCE</scope>
    <source>
        <strain evidence="1">CBS 207.26</strain>
    </source>
</reference>
<organism evidence="1 2">
    <name type="scientific">Zopfia rhizophila CBS 207.26</name>
    <dbReference type="NCBI Taxonomy" id="1314779"/>
    <lineage>
        <taxon>Eukaryota</taxon>
        <taxon>Fungi</taxon>
        <taxon>Dikarya</taxon>
        <taxon>Ascomycota</taxon>
        <taxon>Pezizomycotina</taxon>
        <taxon>Dothideomycetes</taxon>
        <taxon>Dothideomycetes incertae sedis</taxon>
        <taxon>Zopfiaceae</taxon>
        <taxon>Zopfia</taxon>
    </lineage>
</organism>
<evidence type="ECO:0000313" key="2">
    <source>
        <dbReference type="Proteomes" id="UP000800200"/>
    </source>
</evidence>
<sequence>IVWVSTGNTYADINGAGVTFDELSLDGIKWTKFRVPFLSDAGLNDRKVRLPQLLVCPTNRRSSYGSYGRVGKPS</sequence>
<dbReference type="EMBL" id="ML994673">
    <property type="protein sequence ID" value="KAF2178761.1"/>
    <property type="molecule type" value="Genomic_DNA"/>
</dbReference>
<name>A0A6A6DGY0_9PEZI</name>
<dbReference type="Proteomes" id="UP000800200">
    <property type="component" value="Unassembled WGS sequence"/>
</dbReference>
<keyword evidence="2" id="KW-1185">Reference proteome</keyword>
<accession>A0A6A6DGY0</accession>